<dbReference type="InterPro" id="IPR036770">
    <property type="entry name" value="Ankyrin_rpt-contain_sf"/>
</dbReference>
<dbReference type="SUPFAM" id="SSF48403">
    <property type="entry name" value="Ankyrin repeat"/>
    <property type="match status" value="1"/>
</dbReference>
<dbReference type="eggNOG" id="COG0666">
    <property type="taxonomic scope" value="Bacteria"/>
</dbReference>
<proteinExistence type="predicted"/>
<keyword evidence="3" id="KW-1185">Reference proteome</keyword>
<reference evidence="2 3" key="1">
    <citation type="submission" date="2014-10" db="EMBL/GenBank/DDBJ databases">
        <title>Draft genome sequence of Actinoplanes utahensis NRRL 12052.</title>
        <authorList>
            <person name="Velasco-Bucheli B."/>
            <person name="del Cerro C."/>
            <person name="Hormigo D."/>
            <person name="Garcia J.L."/>
            <person name="Acebal C."/>
            <person name="Arroyo M."/>
            <person name="de la Mata I."/>
        </authorList>
    </citation>
    <scope>NUCLEOTIDE SEQUENCE [LARGE SCALE GENOMIC DNA]</scope>
    <source>
        <strain evidence="2 3">NRRL 12052</strain>
    </source>
</reference>
<evidence type="ECO:0000256" key="1">
    <source>
        <dbReference type="SAM" id="MobiDB-lite"/>
    </source>
</evidence>
<accession>A0A0A6UPM3</accession>
<evidence type="ECO:0000313" key="3">
    <source>
        <dbReference type="Proteomes" id="UP000054537"/>
    </source>
</evidence>
<dbReference type="Gene3D" id="1.25.40.20">
    <property type="entry name" value="Ankyrin repeat-containing domain"/>
    <property type="match status" value="1"/>
</dbReference>
<dbReference type="OrthoDB" id="3276909at2"/>
<organism evidence="2 3">
    <name type="scientific">Actinoplanes utahensis</name>
    <dbReference type="NCBI Taxonomy" id="1869"/>
    <lineage>
        <taxon>Bacteria</taxon>
        <taxon>Bacillati</taxon>
        <taxon>Actinomycetota</taxon>
        <taxon>Actinomycetes</taxon>
        <taxon>Micromonosporales</taxon>
        <taxon>Micromonosporaceae</taxon>
        <taxon>Actinoplanes</taxon>
    </lineage>
</organism>
<feature type="region of interest" description="Disordered" evidence="1">
    <location>
        <begin position="153"/>
        <end position="198"/>
    </location>
</feature>
<dbReference type="STRING" id="1869.MB27_11580"/>
<feature type="compositionally biased region" description="Basic and acidic residues" evidence="1">
    <location>
        <begin position="174"/>
        <end position="190"/>
    </location>
</feature>
<comment type="caution">
    <text evidence="2">The sequence shown here is derived from an EMBL/GenBank/DDBJ whole genome shotgun (WGS) entry which is preliminary data.</text>
</comment>
<dbReference type="Proteomes" id="UP000054537">
    <property type="component" value="Unassembled WGS sequence"/>
</dbReference>
<dbReference type="RefSeq" id="WP_043524290.1">
    <property type="nucleotide sequence ID" value="NZ_BAABKU010000020.1"/>
</dbReference>
<sequence length="442" mass="49121">MSGADPLELSDWLRIRRHTVPDWMIEECTAARERGDWRLACAIGEVEIAFDERDAPLDDLAGFAPDLLRWHLPRHAGGHTTLLNGTTYVLTEGDPVLVLRSPVSFLGSQRLTLDLMRRADITRQRHVRLPRPLWDAREADRLRTMVGGSARRVPYFDPGGSPLPPSELGIGDDAPARAERRHVDRRDGFGPERGGLPDPSVDLDLVRHGLLQPHDLHPLVRSSLFPTAPAAVPATPPVSEPVRVRCGSGWHEVLNRSGRLDLLDHTATEHRRERALQVLGGAAHGCFAVEQAWTGPVGRLPRRLRADRDALWLRIQHGGTRAALDALAAGMDPDLRDSRGRNLMHALGWFDHRRVLPVLLAAGVEVDARDREGCTPLARAVSYPWSLDLIEGLIAAGADPYAPSADDPDVPIHRCDHIRRRMRWRGADPATLAVIEFFERYA</sequence>
<dbReference type="AlphaFoldDB" id="A0A0A6UPM3"/>
<evidence type="ECO:0000313" key="2">
    <source>
        <dbReference type="EMBL" id="KHD77381.1"/>
    </source>
</evidence>
<protein>
    <submittedName>
        <fullName evidence="2">Uncharacterized protein</fullName>
    </submittedName>
</protein>
<dbReference type="EMBL" id="JRTT01000011">
    <property type="protein sequence ID" value="KHD77381.1"/>
    <property type="molecule type" value="Genomic_DNA"/>
</dbReference>
<name>A0A0A6UPM3_ACTUT</name>
<gene>
    <name evidence="2" type="ORF">MB27_11580</name>
</gene>